<dbReference type="SUPFAM" id="SSF55136">
    <property type="entry name" value="Probable bacterial effector-binding domain"/>
    <property type="match status" value="1"/>
</dbReference>
<organism evidence="2 3">
    <name type="scientific">Candidatus Blautia gallistercoris</name>
    <dbReference type="NCBI Taxonomy" id="2838490"/>
    <lineage>
        <taxon>Bacteria</taxon>
        <taxon>Bacillati</taxon>
        <taxon>Bacillota</taxon>
        <taxon>Clostridia</taxon>
        <taxon>Lachnospirales</taxon>
        <taxon>Lachnospiraceae</taxon>
        <taxon>Blautia</taxon>
    </lineage>
</organism>
<dbReference type="InterPro" id="IPR011256">
    <property type="entry name" value="Reg_factor_effector_dom_sf"/>
</dbReference>
<dbReference type="PANTHER" id="PTHR40055:SF1">
    <property type="entry name" value="TRANSCRIPTIONAL REGULATOR YGIV-RELATED"/>
    <property type="match status" value="1"/>
</dbReference>
<accession>A0A9D2B3R2</accession>
<dbReference type="Proteomes" id="UP000886817">
    <property type="component" value="Unassembled WGS sequence"/>
</dbReference>
<dbReference type="InterPro" id="IPR050908">
    <property type="entry name" value="SmbC-like"/>
</dbReference>
<feature type="domain" description="AraC effector-binding" evidence="1">
    <location>
        <begin position="5"/>
        <end position="155"/>
    </location>
</feature>
<evidence type="ECO:0000313" key="3">
    <source>
        <dbReference type="Proteomes" id="UP000886817"/>
    </source>
</evidence>
<evidence type="ECO:0000313" key="2">
    <source>
        <dbReference type="EMBL" id="HIX59396.1"/>
    </source>
</evidence>
<protein>
    <submittedName>
        <fullName evidence="2">GyrI-like domain-containing protein</fullName>
    </submittedName>
</protein>
<dbReference type="EMBL" id="DXEX01000149">
    <property type="protein sequence ID" value="HIX59396.1"/>
    <property type="molecule type" value="Genomic_DNA"/>
</dbReference>
<dbReference type="InterPro" id="IPR029442">
    <property type="entry name" value="GyrI-like"/>
</dbReference>
<evidence type="ECO:0000259" key="1">
    <source>
        <dbReference type="SMART" id="SM00871"/>
    </source>
</evidence>
<dbReference type="Gene3D" id="3.20.80.10">
    <property type="entry name" value="Regulatory factor, effector binding domain"/>
    <property type="match status" value="1"/>
</dbReference>
<dbReference type="PANTHER" id="PTHR40055">
    <property type="entry name" value="TRANSCRIPTIONAL REGULATOR YGIV-RELATED"/>
    <property type="match status" value="1"/>
</dbReference>
<reference evidence="2" key="2">
    <citation type="submission" date="2021-04" db="EMBL/GenBank/DDBJ databases">
        <authorList>
            <person name="Gilroy R."/>
        </authorList>
    </citation>
    <scope>NUCLEOTIDE SEQUENCE</scope>
    <source>
        <strain evidence="2">ChiSjej1B19-8411</strain>
    </source>
</reference>
<proteinExistence type="predicted"/>
<sequence length="155" mass="18390">MEFFISITQERMPSSRVLYMRRTGEYGSENYRLMDTFKKWVKEHNLYDEDSVIYAAAMDNPAITEPCQCRYDICISQPKNQIPACDQVKCRELEGGKYLIFLIPHTAEAVENAWKMWPSELEKTGYLWDNSRPVMERYRRNLVDNHYCELCIPVL</sequence>
<gene>
    <name evidence="2" type="ORF">IAA45_06760</name>
</gene>
<reference evidence="2" key="1">
    <citation type="journal article" date="2021" name="PeerJ">
        <title>Extensive microbial diversity within the chicken gut microbiome revealed by metagenomics and culture.</title>
        <authorList>
            <person name="Gilroy R."/>
            <person name="Ravi A."/>
            <person name="Getino M."/>
            <person name="Pursley I."/>
            <person name="Horton D.L."/>
            <person name="Alikhan N.F."/>
            <person name="Baker D."/>
            <person name="Gharbi K."/>
            <person name="Hall N."/>
            <person name="Watson M."/>
            <person name="Adriaenssens E.M."/>
            <person name="Foster-Nyarko E."/>
            <person name="Jarju S."/>
            <person name="Secka A."/>
            <person name="Antonio M."/>
            <person name="Oren A."/>
            <person name="Chaudhuri R.R."/>
            <person name="La Ragione R."/>
            <person name="Hildebrand F."/>
            <person name="Pallen M.J."/>
        </authorList>
    </citation>
    <scope>NUCLEOTIDE SEQUENCE</scope>
    <source>
        <strain evidence="2">ChiSjej1B19-8411</strain>
    </source>
</reference>
<comment type="caution">
    <text evidence="2">The sequence shown here is derived from an EMBL/GenBank/DDBJ whole genome shotgun (WGS) entry which is preliminary data.</text>
</comment>
<dbReference type="Pfam" id="PF06445">
    <property type="entry name" value="GyrI-like"/>
    <property type="match status" value="1"/>
</dbReference>
<dbReference type="InterPro" id="IPR010499">
    <property type="entry name" value="AraC_E-bd"/>
</dbReference>
<dbReference type="AlphaFoldDB" id="A0A9D2B3R2"/>
<name>A0A9D2B3R2_9FIRM</name>
<dbReference type="SMART" id="SM00871">
    <property type="entry name" value="AraC_E_bind"/>
    <property type="match status" value="1"/>
</dbReference>